<accession>A0A6V7RJV5</accession>
<keyword evidence="1" id="KW-0812">Transmembrane</keyword>
<dbReference type="EMBL" id="CAJEWD010000008">
    <property type="protein sequence ID" value="CAD2078038.1"/>
    <property type="molecule type" value="Genomic_DNA"/>
</dbReference>
<name>A0A6V7RJV5_9STAP</name>
<evidence type="ECO:0000313" key="3">
    <source>
        <dbReference type="Proteomes" id="UP000589351"/>
    </source>
</evidence>
<dbReference type="Proteomes" id="UP000589351">
    <property type="component" value="Unassembled WGS sequence"/>
</dbReference>
<evidence type="ECO:0000256" key="1">
    <source>
        <dbReference type="SAM" id="Phobius"/>
    </source>
</evidence>
<feature type="transmembrane region" description="Helical" evidence="1">
    <location>
        <begin position="12"/>
        <end position="31"/>
    </location>
</feature>
<sequence>MKHSYLKSEGFFSLSTYIVLIYLLGLYYYYYERLQLILEIRINLIEIYINQISQIIS</sequence>
<comment type="caution">
    <text evidence="2">The sequence shown here is derived from an EMBL/GenBank/DDBJ whole genome shotgun (WGS) entry which is preliminary data.</text>
</comment>
<dbReference type="AlphaFoldDB" id="A0A6V7RJV5"/>
<organism evidence="2 3">
    <name type="scientific">Jeotgalicoccus meleagridis</name>
    <dbReference type="NCBI Taxonomy" id="2759181"/>
    <lineage>
        <taxon>Bacteria</taxon>
        <taxon>Bacillati</taxon>
        <taxon>Bacillota</taxon>
        <taxon>Bacilli</taxon>
        <taxon>Bacillales</taxon>
        <taxon>Staphylococcaceae</taxon>
        <taxon>Jeotgalicoccus</taxon>
    </lineage>
</organism>
<proteinExistence type="predicted"/>
<keyword evidence="1" id="KW-0472">Membrane</keyword>
<gene>
    <name evidence="2" type="ORF">JEODO184_01294</name>
</gene>
<keyword evidence="1" id="KW-1133">Transmembrane helix</keyword>
<protein>
    <submittedName>
        <fullName evidence="2">Uncharacterized protein</fullName>
    </submittedName>
</protein>
<keyword evidence="3" id="KW-1185">Reference proteome</keyword>
<evidence type="ECO:0000313" key="2">
    <source>
        <dbReference type="EMBL" id="CAD2078038.1"/>
    </source>
</evidence>
<reference evidence="2 3" key="1">
    <citation type="submission" date="2020-07" db="EMBL/GenBank/DDBJ databases">
        <authorList>
            <person name="Criscuolo A."/>
        </authorList>
    </citation>
    <scope>NUCLEOTIDE SEQUENCE [LARGE SCALE GENOMIC DNA]</scope>
    <source>
        <strain evidence="2">CIP111649</strain>
    </source>
</reference>